<evidence type="ECO:0000313" key="3">
    <source>
        <dbReference type="Proteomes" id="UP000278962"/>
    </source>
</evidence>
<name>A0A660L242_9ACTN</name>
<reference evidence="2 3" key="1">
    <citation type="submission" date="2018-10" db="EMBL/GenBank/DDBJ databases">
        <title>Genomic Encyclopedia of Archaeal and Bacterial Type Strains, Phase II (KMG-II): from individual species to whole genera.</title>
        <authorList>
            <person name="Goeker M."/>
        </authorList>
    </citation>
    <scope>NUCLEOTIDE SEQUENCE [LARGE SCALE GENOMIC DNA]</scope>
    <source>
        <strain evidence="2 3">DSM 14954</strain>
    </source>
</reference>
<feature type="transmembrane region" description="Helical" evidence="1">
    <location>
        <begin position="189"/>
        <end position="209"/>
    </location>
</feature>
<dbReference type="EMBL" id="RBIL01000002">
    <property type="protein sequence ID" value="RKQ86989.1"/>
    <property type="molecule type" value="Genomic_DNA"/>
</dbReference>
<sequence length="261" mass="27359">MSPLRAVVRRGLRDHRRVLLTWGAPLSAMGALMALLWPSIEGSVDTLLDSYPDQLKEAFNIRALDSVEAYIDAELLSLIVPLALAVLGVRAIVRALSGAEERGYLDLVLTTPVARRTLVAGALVVAAVVVAAVLAMMTGVTWLAASVVGADPSLVILGRGMANVWPLAVFFAGLAALGCGWAHSGGPVLAAASGVLVGMYLLDLLGKLADAVEPLRYLSVFKYYGSAIQDGIDPVAFVGVTLTGVLLAAVGAWAFERRDVR</sequence>
<feature type="transmembrane region" description="Helical" evidence="1">
    <location>
        <begin position="75"/>
        <end position="97"/>
    </location>
</feature>
<dbReference type="AlphaFoldDB" id="A0A660L242"/>
<feature type="transmembrane region" description="Helical" evidence="1">
    <location>
        <begin position="235"/>
        <end position="255"/>
    </location>
</feature>
<organism evidence="2 3">
    <name type="scientific">Solirubrobacter pauli</name>
    <dbReference type="NCBI Taxonomy" id="166793"/>
    <lineage>
        <taxon>Bacteria</taxon>
        <taxon>Bacillati</taxon>
        <taxon>Actinomycetota</taxon>
        <taxon>Thermoleophilia</taxon>
        <taxon>Solirubrobacterales</taxon>
        <taxon>Solirubrobacteraceae</taxon>
        <taxon>Solirubrobacter</taxon>
    </lineage>
</organism>
<evidence type="ECO:0000256" key="1">
    <source>
        <dbReference type="SAM" id="Phobius"/>
    </source>
</evidence>
<keyword evidence="1" id="KW-0472">Membrane</keyword>
<keyword evidence="1" id="KW-0812">Transmembrane</keyword>
<feature type="transmembrane region" description="Helical" evidence="1">
    <location>
        <begin position="20"/>
        <end position="40"/>
    </location>
</feature>
<evidence type="ECO:0000313" key="2">
    <source>
        <dbReference type="EMBL" id="RKQ86989.1"/>
    </source>
</evidence>
<feature type="transmembrane region" description="Helical" evidence="1">
    <location>
        <begin position="164"/>
        <end position="182"/>
    </location>
</feature>
<feature type="transmembrane region" description="Helical" evidence="1">
    <location>
        <begin position="118"/>
        <end position="144"/>
    </location>
</feature>
<dbReference type="OrthoDB" id="3686802at2"/>
<keyword evidence="1" id="KW-1133">Transmembrane helix</keyword>
<proteinExistence type="predicted"/>
<protein>
    <submittedName>
        <fullName evidence="2">ABC-2 type transport system permease protein</fullName>
    </submittedName>
</protein>
<dbReference type="RefSeq" id="WP_121255186.1">
    <property type="nucleotide sequence ID" value="NZ_RBIL01000002.1"/>
</dbReference>
<keyword evidence="3" id="KW-1185">Reference proteome</keyword>
<accession>A0A660L242</accession>
<dbReference type="Proteomes" id="UP000278962">
    <property type="component" value="Unassembled WGS sequence"/>
</dbReference>
<gene>
    <name evidence="2" type="ORF">C8N24_5009</name>
</gene>
<comment type="caution">
    <text evidence="2">The sequence shown here is derived from an EMBL/GenBank/DDBJ whole genome shotgun (WGS) entry which is preliminary data.</text>
</comment>